<dbReference type="SUPFAM" id="SSF52540">
    <property type="entry name" value="P-loop containing nucleoside triphosphate hydrolases"/>
    <property type="match status" value="1"/>
</dbReference>
<reference evidence="2" key="1">
    <citation type="journal article" date="2019" name="Int. J. Syst. Evol. Microbiol.">
        <title>The Global Catalogue of Microorganisms (GCM) 10K type strain sequencing project: providing services to taxonomists for standard genome sequencing and annotation.</title>
        <authorList>
            <consortium name="The Broad Institute Genomics Platform"/>
            <consortium name="The Broad Institute Genome Sequencing Center for Infectious Disease"/>
            <person name="Wu L."/>
            <person name="Ma J."/>
        </authorList>
    </citation>
    <scope>NUCLEOTIDE SEQUENCE [LARGE SCALE GENOMIC DNA]</scope>
    <source>
        <strain evidence="2">CGMCC 4.7204</strain>
    </source>
</reference>
<dbReference type="InterPro" id="IPR027417">
    <property type="entry name" value="P-loop_NTPase"/>
</dbReference>
<keyword evidence="2" id="KW-1185">Reference proteome</keyword>
<dbReference type="EMBL" id="JBHSBA010000003">
    <property type="protein sequence ID" value="MFC4124927.1"/>
    <property type="molecule type" value="Genomic_DNA"/>
</dbReference>
<evidence type="ECO:0000313" key="1">
    <source>
        <dbReference type="EMBL" id="MFC4124927.1"/>
    </source>
</evidence>
<comment type="caution">
    <text evidence="1">The sequence shown here is derived from an EMBL/GenBank/DDBJ whole genome shotgun (WGS) entry which is preliminary data.</text>
</comment>
<name>A0ABV8L277_9NOCA</name>
<dbReference type="Proteomes" id="UP001595767">
    <property type="component" value="Unassembled WGS sequence"/>
</dbReference>
<protein>
    <submittedName>
        <fullName evidence="1">Terminase</fullName>
    </submittedName>
</protein>
<gene>
    <name evidence="1" type="ORF">ACFOW8_08315</name>
</gene>
<dbReference type="Gene3D" id="3.40.50.300">
    <property type="entry name" value="P-loop containing nucleotide triphosphate hydrolases"/>
    <property type="match status" value="1"/>
</dbReference>
<dbReference type="RefSeq" id="WP_378547819.1">
    <property type="nucleotide sequence ID" value="NZ_JBHSBA010000003.1"/>
</dbReference>
<accession>A0ABV8L277</accession>
<proteinExistence type="predicted"/>
<evidence type="ECO:0000313" key="2">
    <source>
        <dbReference type="Proteomes" id="UP001595767"/>
    </source>
</evidence>
<sequence length="423" mass="46410">MLILSLRVDGEYASDTIVISIPRQVGKTYLIGCIIFALCLMKPGLRVIWTAQVKDTALETFEQFYDMSQRPQVKPHIAKTPQGKGDEAIVFTNGSKIEFGARDSGFGRGRTDVDVLVFDEGQHLSLQALENMGAAQNVADNPLCFVMGTPPRPQDKGEYFQVTRQEALDGESDGTLYIEMSADRDGDPMDREQWRKANPSFPRRTSERAMLRLRKKLKNDDSWRREALGIWDEILKHQPAVRMSTWNDLVDIGPADGTRPNALGIDMSPAGEISVNACWVDGDAAHCEEVWAGWDLDAAATWVISRSLRRTPITVGSESPAVALVPLLRSRKLNVKQASMLDAAKAYGLLIPKVRPGLFTHGGQGSVTDALKVAPRRPIGKSGGLGWDTTDEALNIAPIVAMTWGLYGAETTKHAHRGGAAFL</sequence>
<organism evidence="1 2">
    <name type="scientific">Nocardia rhizosphaerae</name>
    <dbReference type="NCBI Taxonomy" id="1691571"/>
    <lineage>
        <taxon>Bacteria</taxon>
        <taxon>Bacillati</taxon>
        <taxon>Actinomycetota</taxon>
        <taxon>Actinomycetes</taxon>
        <taxon>Mycobacteriales</taxon>
        <taxon>Nocardiaceae</taxon>
        <taxon>Nocardia</taxon>
    </lineage>
</organism>